<reference evidence="8" key="1">
    <citation type="journal article" date="2023" name="Mol. Phylogenet. Evol.">
        <title>Genome-scale phylogeny and comparative genomics of the fungal order Sordariales.</title>
        <authorList>
            <person name="Hensen N."/>
            <person name="Bonometti L."/>
            <person name="Westerberg I."/>
            <person name="Brannstrom I.O."/>
            <person name="Guillou S."/>
            <person name="Cros-Aarteil S."/>
            <person name="Calhoun S."/>
            <person name="Haridas S."/>
            <person name="Kuo A."/>
            <person name="Mondo S."/>
            <person name="Pangilinan J."/>
            <person name="Riley R."/>
            <person name="LaButti K."/>
            <person name="Andreopoulos B."/>
            <person name="Lipzen A."/>
            <person name="Chen C."/>
            <person name="Yan M."/>
            <person name="Daum C."/>
            <person name="Ng V."/>
            <person name="Clum A."/>
            <person name="Steindorff A."/>
            <person name="Ohm R.A."/>
            <person name="Martin F."/>
            <person name="Silar P."/>
            <person name="Natvig D.O."/>
            <person name="Lalanne C."/>
            <person name="Gautier V."/>
            <person name="Ament-Velasquez S.L."/>
            <person name="Kruys A."/>
            <person name="Hutchinson M.I."/>
            <person name="Powell A.J."/>
            <person name="Barry K."/>
            <person name="Miller A.N."/>
            <person name="Grigoriev I.V."/>
            <person name="Debuchy R."/>
            <person name="Gladieux P."/>
            <person name="Hiltunen Thoren M."/>
            <person name="Johannesson H."/>
        </authorList>
    </citation>
    <scope>NUCLEOTIDE SEQUENCE</scope>
    <source>
        <strain evidence="8">CBS 314.62</strain>
    </source>
</reference>
<keyword evidence="4 6" id="KW-0472">Membrane</keyword>
<comment type="caution">
    <text evidence="8">The sequence shown here is derived from an EMBL/GenBank/DDBJ whole genome shotgun (WGS) entry which is preliminary data.</text>
</comment>
<dbReference type="GO" id="GO:0071944">
    <property type="term" value="C:cell periphery"/>
    <property type="evidence" value="ECO:0007669"/>
    <property type="project" value="UniProtKB-ARBA"/>
</dbReference>
<evidence type="ECO:0008006" key="10">
    <source>
        <dbReference type="Google" id="ProtNLM"/>
    </source>
</evidence>
<dbReference type="Proteomes" id="UP001270362">
    <property type="component" value="Unassembled WGS sequence"/>
</dbReference>
<dbReference type="InterPro" id="IPR051694">
    <property type="entry name" value="Immunoregulatory_rcpt-like"/>
</dbReference>
<name>A0AAE0XAE5_9PEZI</name>
<evidence type="ECO:0000256" key="5">
    <source>
        <dbReference type="SAM" id="MobiDB-lite"/>
    </source>
</evidence>
<keyword evidence="3 6" id="KW-1133">Transmembrane helix</keyword>
<protein>
    <recommendedName>
        <fullName evidence="10">Mid2 domain-containing protein</fullName>
    </recommendedName>
</protein>
<evidence type="ECO:0000256" key="4">
    <source>
        <dbReference type="ARBA" id="ARBA00023136"/>
    </source>
</evidence>
<dbReference type="AlphaFoldDB" id="A0AAE0XAE5"/>
<organism evidence="8 9">
    <name type="scientific">Podospora appendiculata</name>
    <dbReference type="NCBI Taxonomy" id="314037"/>
    <lineage>
        <taxon>Eukaryota</taxon>
        <taxon>Fungi</taxon>
        <taxon>Dikarya</taxon>
        <taxon>Ascomycota</taxon>
        <taxon>Pezizomycotina</taxon>
        <taxon>Sordariomycetes</taxon>
        <taxon>Sordariomycetidae</taxon>
        <taxon>Sordariales</taxon>
        <taxon>Podosporaceae</taxon>
        <taxon>Podospora</taxon>
    </lineage>
</organism>
<dbReference type="GO" id="GO:0016020">
    <property type="term" value="C:membrane"/>
    <property type="evidence" value="ECO:0007669"/>
    <property type="project" value="UniProtKB-SubCell"/>
</dbReference>
<keyword evidence="9" id="KW-1185">Reference proteome</keyword>
<keyword evidence="2 6" id="KW-0812">Transmembrane</keyword>
<evidence type="ECO:0000256" key="7">
    <source>
        <dbReference type="SAM" id="SignalP"/>
    </source>
</evidence>
<comment type="subcellular location">
    <subcellularLocation>
        <location evidence="1">Membrane</location>
        <topology evidence="1">Single-pass membrane protein</topology>
    </subcellularLocation>
</comment>
<evidence type="ECO:0000256" key="2">
    <source>
        <dbReference type="ARBA" id="ARBA00022692"/>
    </source>
</evidence>
<evidence type="ECO:0000256" key="1">
    <source>
        <dbReference type="ARBA" id="ARBA00004167"/>
    </source>
</evidence>
<proteinExistence type="predicted"/>
<dbReference type="PANTHER" id="PTHR15549">
    <property type="entry name" value="PAIRED IMMUNOGLOBULIN-LIKE TYPE 2 RECEPTOR"/>
    <property type="match status" value="1"/>
</dbReference>
<evidence type="ECO:0000256" key="6">
    <source>
        <dbReference type="SAM" id="Phobius"/>
    </source>
</evidence>
<dbReference type="EMBL" id="JAULSO010000002">
    <property type="protein sequence ID" value="KAK3689060.1"/>
    <property type="molecule type" value="Genomic_DNA"/>
</dbReference>
<dbReference type="PANTHER" id="PTHR15549:SF33">
    <property type="entry name" value="MEMBRANE PROTEIN WSC4, PUTATIVE (AFU_ORTHOLOGUE AFUA_5G09020)-RELATED"/>
    <property type="match status" value="1"/>
</dbReference>
<evidence type="ECO:0000313" key="9">
    <source>
        <dbReference type="Proteomes" id="UP001270362"/>
    </source>
</evidence>
<accession>A0AAE0XAE5</accession>
<sequence length="298" mass="32039">MLLRGMPAPSYRERMLRTRTWLLLSLLAINTKVVAQDTGNWPSSFLYPVGDLTFNTNDTVIVSYLSPFQSPEMYIWCTPGYDTRKTWYSSKIPPFNGTVGVQLNFTSTEPCWFNLRRNNTGPDGANGHEFSVLDVVRKDGPQTFSLVSTSTSSTSATTTPTGTTTSVAAAGTSDTAPAPTGGTSSGLSAGAIAGIVIGAVVAVIAIFFGVLAYMARWKRSVREAASAAGRDPSHAQDAPEAMHGAALRGYHVAENGHGYTHDHEQKPWVQVAPQEMDLGHEAQEVATAGHERPRHELA</sequence>
<evidence type="ECO:0000256" key="3">
    <source>
        <dbReference type="ARBA" id="ARBA00022989"/>
    </source>
</evidence>
<feature type="chain" id="PRO_5042042994" description="Mid2 domain-containing protein" evidence="7">
    <location>
        <begin position="36"/>
        <end position="298"/>
    </location>
</feature>
<evidence type="ECO:0000313" key="8">
    <source>
        <dbReference type="EMBL" id="KAK3689060.1"/>
    </source>
</evidence>
<gene>
    <name evidence="8" type="ORF">B0T22DRAFT_165747</name>
</gene>
<reference evidence="8" key="2">
    <citation type="submission" date="2023-06" db="EMBL/GenBank/DDBJ databases">
        <authorList>
            <consortium name="Lawrence Berkeley National Laboratory"/>
            <person name="Haridas S."/>
            <person name="Hensen N."/>
            <person name="Bonometti L."/>
            <person name="Westerberg I."/>
            <person name="Brannstrom I.O."/>
            <person name="Guillou S."/>
            <person name="Cros-Aarteil S."/>
            <person name="Calhoun S."/>
            <person name="Kuo A."/>
            <person name="Mondo S."/>
            <person name="Pangilinan J."/>
            <person name="Riley R."/>
            <person name="Labutti K."/>
            <person name="Andreopoulos B."/>
            <person name="Lipzen A."/>
            <person name="Chen C."/>
            <person name="Yanf M."/>
            <person name="Daum C."/>
            <person name="Ng V."/>
            <person name="Clum A."/>
            <person name="Steindorff A."/>
            <person name="Ohm R."/>
            <person name="Martin F."/>
            <person name="Silar P."/>
            <person name="Natvig D."/>
            <person name="Lalanne C."/>
            <person name="Gautier V."/>
            <person name="Ament-Velasquez S.L."/>
            <person name="Kruys A."/>
            <person name="Hutchinson M.I."/>
            <person name="Powell A.J."/>
            <person name="Barry K."/>
            <person name="Miller A.N."/>
            <person name="Grigoriev I.V."/>
            <person name="Debuchy R."/>
            <person name="Gladieux P."/>
            <person name="Thoren M.H."/>
            <person name="Johannesson H."/>
        </authorList>
    </citation>
    <scope>NUCLEOTIDE SEQUENCE</scope>
    <source>
        <strain evidence="8">CBS 314.62</strain>
    </source>
</reference>
<feature type="transmembrane region" description="Helical" evidence="6">
    <location>
        <begin position="189"/>
        <end position="213"/>
    </location>
</feature>
<feature type="signal peptide" evidence="7">
    <location>
        <begin position="1"/>
        <end position="35"/>
    </location>
</feature>
<keyword evidence="7" id="KW-0732">Signal</keyword>
<feature type="region of interest" description="Disordered" evidence="5">
    <location>
        <begin position="146"/>
        <end position="183"/>
    </location>
</feature>